<dbReference type="AlphaFoldDB" id="A0AAF0C9C5"/>
<dbReference type="SUPFAM" id="SSF46785">
    <property type="entry name" value="Winged helix' DNA-binding domain"/>
    <property type="match status" value="1"/>
</dbReference>
<feature type="domain" description="HTH lysR-type" evidence="5">
    <location>
        <begin position="2"/>
        <end position="59"/>
    </location>
</feature>
<dbReference type="Gene3D" id="1.10.10.10">
    <property type="entry name" value="Winged helix-like DNA-binding domain superfamily/Winged helix DNA-binding domain"/>
    <property type="match status" value="1"/>
</dbReference>
<keyword evidence="3" id="KW-0238">DNA-binding</keyword>
<dbReference type="FunFam" id="1.10.10.10:FF:000001">
    <property type="entry name" value="LysR family transcriptional regulator"/>
    <property type="match status" value="1"/>
</dbReference>
<evidence type="ECO:0000256" key="1">
    <source>
        <dbReference type="ARBA" id="ARBA00009437"/>
    </source>
</evidence>
<sequence>MINQTWLKTFCTLADVGHFTQTAERLFMTQSGVSQHIKKLEQQLDVMLLIREGKSFSLTEAGSKLHKQGQKLLEATEELTKSVKQDDPLVGVVKLASPGSIGLKLYPQLLEVQQQSPQLIIDYAFAPNARIEADLVTRKIDLGLMTQTSTSAEVVSEKIAIEPLLLVTANNISSVSWQKLLELGFISHPDAAHHARLLLGENFTEFTHIEQFPHKGFSNQIGLILEPVSRGLGFTVLPLHAVNAFHNQSAIRTHPLARPVGEKLYLCHNRTAFMANRSKHIKVQIRDYLTGGKP</sequence>
<dbReference type="GO" id="GO:0000976">
    <property type="term" value="F:transcription cis-regulatory region binding"/>
    <property type="evidence" value="ECO:0007669"/>
    <property type="project" value="TreeGrafter"/>
</dbReference>
<dbReference type="SUPFAM" id="SSF53850">
    <property type="entry name" value="Periplasmic binding protein-like II"/>
    <property type="match status" value="1"/>
</dbReference>
<reference evidence="6 7" key="2">
    <citation type="journal article" date="2022" name="Mar. Drugs">
        <title>Bioassay-Guided Fractionation Leads to the Detection of Cholic Acid Generated by the Rare Thalassomonas sp.</title>
        <authorList>
            <person name="Pheiffer F."/>
            <person name="Schneider Y.K."/>
            <person name="Hansen E.H."/>
            <person name="Andersen J.H."/>
            <person name="Isaksson J."/>
            <person name="Busche T."/>
            <person name="R C."/>
            <person name="Kalinowski J."/>
            <person name="Zyl L.V."/>
            <person name="Trindade M."/>
        </authorList>
    </citation>
    <scope>NUCLEOTIDE SEQUENCE [LARGE SCALE GENOMIC DNA]</scope>
    <source>
        <strain evidence="6 7">XOM25</strain>
    </source>
</reference>
<dbReference type="PROSITE" id="PS50931">
    <property type="entry name" value="HTH_LYSR"/>
    <property type="match status" value="1"/>
</dbReference>
<keyword evidence="2" id="KW-0805">Transcription regulation</keyword>
<dbReference type="InterPro" id="IPR036388">
    <property type="entry name" value="WH-like_DNA-bd_sf"/>
</dbReference>
<evidence type="ECO:0000313" key="6">
    <source>
        <dbReference type="EMBL" id="WDE04739.1"/>
    </source>
</evidence>
<accession>A0AAF0C9C5</accession>
<dbReference type="GO" id="GO:0003700">
    <property type="term" value="F:DNA-binding transcription factor activity"/>
    <property type="evidence" value="ECO:0007669"/>
    <property type="project" value="InterPro"/>
</dbReference>
<reference evidence="6 7" key="1">
    <citation type="journal article" date="2015" name="Genome Announc.">
        <title>Draft Genome Sequences of Marine Isolates of Thalassomonas viridans and Thalassomonas actiniarum.</title>
        <authorList>
            <person name="Olonade I."/>
            <person name="van Zyl L.J."/>
            <person name="Trindade M."/>
        </authorList>
    </citation>
    <scope>NUCLEOTIDE SEQUENCE [LARGE SCALE GENOMIC DNA]</scope>
    <source>
        <strain evidence="6 7">XOM25</strain>
    </source>
</reference>
<protein>
    <submittedName>
        <fullName evidence="6">LysR family transcriptional regulator</fullName>
    </submittedName>
</protein>
<comment type="similarity">
    <text evidence="1">Belongs to the LysR transcriptional regulatory family.</text>
</comment>
<dbReference type="PRINTS" id="PR00039">
    <property type="entry name" value="HTHLYSR"/>
</dbReference>
<dbReference type="CDD" id="cd05466">
    <property type="entry name" value="PBP2_LTTR_substrate"/>
    <property type="match status" value="1"/>
</dbReference>
<dbReference type="InterPro" id="IPR036390">
    <property type="entry name" value="WH_DNA-bd_sf"/>
</dbReference>
<dbReference type="Proteomes" id="UP000032352">
    <property type="component" value="Chromosome"/>
</dbReference>
<evidence type="ECO:0000256" key="4">
    <source>
        <dbReference type="ARBA" id="ARBA00023163"/>
    </source>
</evidence>
<name>A0AAF0C9C5_9GAMM</name>
<evidence type="ECO:0000256" key="2">
    <source>
        <dbReference type="ARBA" id="ARBA00023015"/>
    </source>
</evidence>
<dbReference type="Pfam" id="PF03466">
    <property type="entry name" value="LysR_substrate"/>
    <property type="match status" value="1"/>
</dbReference>
<evidence type="ECO:0000256" key="3">
    <source>
        <dbReference type="ARBA" id="ARBA00023125"/>
    </source>
</evidence>
<dbReference type="PANTHER" id="PTHR30126">
    <property type="entry name" value="HTH-TYPE TRANSCRIPTIONAL REGULATOR"/>
    <property type="match status" value="1"/>
</dbReference>
<dbReference type="EMBL" id="CP059733">
    <property type="protein sequence ID" value="WDE04739.1"/>
    <property type="molecule type" value="Genomic_DNA"/>
</dbReference>
<dbReference type="PANTHER" id="PTHR30126:SF99">
    <property type="entry name" value="TRANSCRIPTIONAL REGULATOR LYSR FAMILY"/>
    <property type="match status" value="1"/>
</dbReference>
<dbReference type="Gene3D" id="3.40.190.10">
    <property type="entry name" value="Periplasmic binding protein-like II"/>
    <property type="match status" value="2"/>
</dbReference>
<gene>
    <name evidence="6" type="ORF">SG34_026045</name>
</gene>
<dbReference type="InterPro" id="IPR005119">
    <property type="entry name" value="LysR_subst-bd"/>
</dbReference>
<evidence type="ECO:0000259" key="5">
    <source>
        <dbReference type="PROSITE" id="PS50931"/>
    </source>
</evidence>
<keyword evidence="4" id="KW-0804">Transcription</keyword>
<keyword evidence="7" id="KW-1185">Reference proteome</keyword>
<dbReference type="Pfam" id="PF00126">
    <property type="entry name" value="HTH_1"/>
    <property type="match status" value="1"/>
</dbReference>
<evidence type="ECO:0000313" key="7">
    <source>
        <dbReference type="Proteomes" id="UP000032352"/>
    </source>
</evidence>
<dbReference type="InterPro" id="IPR000847">
    <property type="entry name" value="LysR_HTH_N"/>
</dbReference>
<dbReference type="KEGG" id="tvd:SG34_026045"/>
<dbReference type="RefSeq" id="WP_044839566.1">
    <property type="nucleotide sequence ID" value="NZ_CP059733.1"/>
</dbReference>
<proteinExistence type="inferred from homology"/>
<organism evidence="6 7">
    <name type="scientific">Thalassomonas viridans</name>
    <dbReference type="NCBI Taxonomy" id="137584"/>
    <lineage>
        <taxon>Bacteria</taxon>
        <taxon>Pseudomonadati</taxon>
        <taxon>Pseudomonadota</taxon>
        <taxon>Gammaproteobacteria</taxon>
        <taxon>Alteromonadales</taxon>
        <taxon>Colwelliaceae</taxon>
        <taxon>Thalassomonas</taxon>
    </lineage>
</organism>